<keyword evidence="1" id="KW-0808">Transferase</keyword>
<keyword evidence="4" id="KW-0255">Endonuclease</keyword>
<keyword evidence="5" id="KW-0378">Hydrolase</keyword>
<keyword evidence="9" id="KW-1185">Reference proteome</keyword>
<dbReference type="EMBL" id="SMMG02000006">
    <property type="protein sequence ID" value="KAA3470804.1"/>
    <property type="molecule type" value="Genomic_DNA"/>
</dbReference>
<dbReference type="PANTHER" id="PTHR34072">
    <property type="entry name" value="ENZYMATIC POLYPROTEIN-RELATED"/>
    <property type="match status" value="1"/>
</dbReference>
<dbReference type="Gene3D" id="1.10.340.70">
    <property type="match status" value="1"/>
</dbReference>
<protein>
    <submittedName>
        <fullName evidence="8">DNA/RNA polymerases superfamily protein</fullName>
    </submittedName>
</protein>
<name>A0A5B6VP45_9ROSI</name>
<evidence type="ECO:0000313" key="9">
    <source>
        <dbReference type="Proteomes" id="UP000325315"/>
    </source>
</evidence>
<keyword evidence="2" id="KW-0548">Nucleotidyltransferase</keyword>
<accession>A0A5B6VP45</accession>
<dbReference type="GO" id="GO:0003964">
    <property type="term" value="F:RNA-directed DNA polymerase activity"/>
    <property type="evidence" value="ECO:0007669"/>
    <property type="project" value="UniProtKB-KW"/>
</dbReference>
<dbReference type="OrthoDB" id="115950at2759"/>
<evidence type="ECO:0000256" key="5">
    <source>
        <dbReference type="ARBA" id="ARBA00022801"/>
    </source>
</evidence>
<dbReference type="Proteomes" id="UP000325315">
    <property type="component" value="Unassembled WGS sequence"/>
</dbReference>
<evidence type="ECO:0000256" key="6">
    <source>
        <dbReference type="ARBA" id="ARBA00022918"/>
    </source>
</evidence>
<evidence type="ECO:0000313" key="8">
    <source>
        <dbReference type="EMBL" id="KAA3470804.1"/>
    </source>
</evidence>
<evidence type="ECO:0000256" key="1">
    <source>
        <dbReference type="ARBA" id="ARBA00022679"/>
    </source>
</evidence>
<gene>
    <name evidence="8" type="ORF">EPI10_016484</name>
</gene>
<evidence type="ECO:0000256" key="4">
    <source>
        <dbReference type="ARBA" id="ARBA00022759"/>
    </source>
</evidence>
<dbReference type="PANTHER" id="PTHR34072:SF52">
    <property type="entry name" value="RIBONUCLEASE H"/>
    <property type="match status" value="1"/>
</dbReference>
<reference evidence="9" key="1">
    <citation type="journal article" date="2019" name="Plant Biotechnol. J.">
        <title>Genome sequencing of the Australian wild diploid species Gossypium australe highlights disease resistance and delayed gland morphogenesis.</title>
        <authorList>
            <person name="Cai Y."/>
            <person name="Cai X."/>
            <person name="Wang Q."/>
            <person name="Wang P."/>
            <person name="Zhang Y."/>
            <person name="Cai C."/>
            <person name="Xu Y."/>
            <person name="Wang K."/>
            <person name="Zhou Z."/>
            <person name="Wang C."/>
            <person name="Geng S."/>
            <person name="Li B."/>
            <person name="Dong Q."/>
            <person name="Hou Y."/>
            <person name="Wang H."/>
            <person name="Ai P."/>
            <person name="Liu Z."/>
            <person name="Yi F."/>
            <person name="Sun M."/>
            <person name="An G."/>
            <person name="Cheng J."/>
            <person name="Zhang Y."/>
            <person name="Shi Q."/>
            <person name="Xie Y."/>
            <person name="Shi X."/>
            <person name="Chang Y."/>
            <person name="Huang F."/>
            <person name="Chen Y."/>
            <person name="Hong S."/>
            <person name="Mi L."/>
            <person name="Sun Q."/>
            <person name="Zhang L."/>
            <person name="Zhou B."/>
            <person name="Peng R."/>
            <person name="Zhang X."/>
            <person name="Liu F."/>
        </authorList>
    </citation>
    <scope>NUCLEOTIDE SEQUENCE [LARGE SCALE GENOMIC DNA]</scope>
    <source>
        <strain evidence="9">cv. PA1801</strain>
    </source>
</reference>
<dbReference type="GO" id="GO:0004519">
    <property type="term" value="F:endonuclease activity"/>
    <property type="evidence" value="ECO:0007669"/>
    <property type="project" value="UniProtKB-KW"/>
</dbReference>
<evidence type="ECO:0000259" key="7">
    <source>
        <dbReference type="Pfam" id="PF17917"/>
    </source>
</evidence>
<dbReference type="Pfam" id="PF17917">
    <property type="entry name" value="RT_RNaseH"/>
    <property type="match status" value="1"/>
</dbReference>
<dbReference type="SUPFAM" id="SSF56672">
    <property type="entry name" value="DNA/RNA polymerases"/>
    <property type="match status" value="1"/>
</dbReference>
<keyword evidence="3" id="KW-0540">Nuclease</keyword>
<feature type="domain" description="Reverse transcriptase RNase H-like" evidence="7">
    <location>
        <begin position="52"/>
        <end position="86"/>
    </location>
</feature>
<dbReference type="GO" id="GO:0016787">
    <property type="term" value="F:hydrolase activity"/>
    <property type="evidence" value="ECO:0007669"/>
    <property type="project" value="UniProtKB-KW"/>
</dbReference>
<organism evidence="8 9">
    <name type="scientific">Gossypium australe</name>
    <dbReference type="NCBI Taxonomy" id="47621"/>
    <lineage>
        <taxon>Eukaryota</taxon>
        <taxon>Viridiplantae</taxon>
        <taxon>Streptophyta</taxon>
        <taxon>Embryophyta</taxon>
        <taxon>Tracheophyta</taxon>
        <taxon>Spermatophyta</taxon>
        <taxon>Magnoliopsida</taxon>
        <taxon>eudicotyledons</taxon>
        <taxon>Gunneridae</taxon>
        <taxon>Pentapetalae</taxon>
        <taxon>rosids</taxon>
        <taxon>malvids</taxon>
        <taxon>Malvales</taxon>
        <taxon>Malvaceae</taxon>
        <taxon>Malvoideae</taxon>
        <taxon>Gossypium</taxon>
    </lineage>
</organism>
<sequence>MLSVWSYKCQKSFDQLKNMLTEALADTSLNGLGCVLMHAGKVVAYASRQLNEKCHVFTDHKSLKYLMTQKELNLRQRRWLKLLKDYDLIIDYHPRNVVADALSRKSSLFALRALNAYLTLNEDGSLLEELRTKPLFLQRIQELQNEDSSTEYNVDDNGTLRYRDRICVLNHLELKHDILSKAHSSTYSIHLGSTKIYCDLKQMYCWSVGNRASGIAGFTKLLPVTPRKKESIWVIVDRLTKSTHIISVKTDFSLG</sequence>
<evidence type="ECO:0000256" key="2">
    <source>
        <dbReference type="ARBA" id="ARBA00022695"/>
    </source>
</evidence>
<dbReference type="InterPro" id="IPR041373">
    <property type="entry name" value="RT_RNaseH"/>
</dbReference>
<proteinExistence type="predicted"/>
<dbReference type="InterPro" id="IPR043502">
    <property type="entry name" value="DNA/RNA_pol_sf"/>
</dbReference>
<evidence type="ECO:0000256" key="3">
    <source>
        <dbReference type="ARBA" id="ARBA00022722"/>
    </source>
</evidence>
<comment type="caution">
    <text evidence="8">The sequence shown here is derived from an EMBL/GenBank/DDBJ whole genome shotgun (WGS) entry which is preliminary data.</text>
</comment>
<dbReference type="AlphaFoldDB" id="A0A5B6VP45"/>
<keyword evidence="6" id="KW-0695">RNA-directed DNA polymerase</keyword>